<evidence type="ECO:0000313" key="1">
    <source>
        <dbReference type="EMBL" id="GFS09439.1"/>
    </source>
</evidence>
<protein>
    <submittedName>
        <fullName evidence="1">Zinc finger SWIM domain-containing protein 6</fullName>
    </submittedName>
</protein>
<name>A0AAV4IH64_9GAST</name>
<dbReference type="EMBL" id="BMAT01002576">
    <property type="protein sequence ID" value="GFS09439.1"/>
    <property type="molecule type" value="Genomic_DNA"/>
</dbReference>
<proteinExistence type="predicted"/>
<reference evidence="1 2" key="1">
    <citation type="journal article" date="2021" name="Elife">
        <title>Chloroplast acquisition without the gene transfer in kleptoplastic sea slugs, Plakobranchus ocellatus.</title>
        <authorList>
            <person name="Maeda T."/>
            <person name="Takahashi S."/>
            <person name="Yoshida T."/>
            <person name="Shimamura S."/>
            <person name="Takaki Y."/>
            <person name="Nagai Y."/>
            <person name="Toyoda A."/>
            <person name="Suzuki Y."/>
            <person name="Arimoto A."/>
            <person name="Ishii H."/>
            <person name="Satoh N."/>
            <person name="Nishiyama T."/>
            <person name="Hasebe M."/>
            <person name="Maruyama T."/>
            <person name="Minagawa J."/>
            <person name="Obokata J."/>
            <person name="Shigenobu S."/>
        </authorList>
    </citation>
    <scope>NUCLEOTIDE SEQUENCE [LARGE SCALE GENOMIC DNA]</scope>
</reference>
<gene>
    <name evidence="1" type="ORF">ElyMa_001298200</name>
</gene>
<accession>A0AAV4IH64</accession>
<dbReference type="AlphaFoldDB" id="A0AAV4IH64"/>
<keyword evidence="2" id="KW-1185">Reference proteome</keyword>
<dbReference type="Proteomes" id="UP000762676">
    <property type="component" value="Unassembled WGS sequence"/>
</dbReference>
<organism evidence="1 2">
    <name type="scientific">Elysia marginata</name>
    <dbReference type="NCBI Taxonomy" id="1093978"/>
    <lineage>
        <taxon>Eukaryota</taxon>
        <taxon>Metazoa</taxon>
        <taxon>Spiralia</taxon>
        <taxon>Lophotrochozoa</taxon>
        <taxon>Mollusca</taxon>
        <taxon>Gastropoda</taxon>
        <taxon>Heterobranchia</taxon>
        <taxon>Euthyneura</taxon>
        <taxon>Panpulmonata</taxon>
        <taxon>Sacoglossa</taxon>
        <taxon>Placobranchoidea</taxon>
        <taxon>Plakobranchidae</taxon>
        <taxon>Elysia</taxon>
    </lineage>
</organism>
<comment type="caution">
    <text evidence="1">The sequence shown here is derived from an EMBL/GenBank/DDBJ whole genome shotgun (WGS) entry which is preliminary data.</text>
</comment>
<sequence>MPATCRLRHGRQGGSWRHVKEVLQAGGNRIVFVDGQVASNDMMKIDQIPGGHLILPSVDCPGRGTPSPRLVQQLSRMDTNTFYVGKDRPTQQVPVARYDELDATHGVQKNNWNIMR</sequence>
<evidence type="ECO:0000313" key="2">
    <source>
        <dbReference type="Proteomes" id="UP000762676"/>
    </source>
</evidence>